<keyword evidence="5" id="KW-1185">Reference proteome</keyword>
<evidence type="ECO:0000256" key="3">
    <source>
        <dbReference type="SAM" id="MobiDB-lite"/>
    </source>
</evidence>
<sequence>MASNYVTNTAWPNYSPSNIKKAGSSDGQVLGKDQFLSILITQLRYQDPMQPMQDKEFIAQMAQFTSLEQLMNISTQLTEMRQSLGAASSLIGQKVSWIQSDSSGNSSVKSGVVDSILIREGMHYARIGAAEVALDQIVQIEKVPDPVSEPGLNDGSEGLQLTDQKVNEPLSEQNEVDNTSGTDSEGSEI</sequence>
<dbReference type="AlphaFoldDB" id="A0A848M7H0"/>
<comment type="similarity">
    <text evidence="1">Belongs to the FlgD family.</text>
</comment>
<dbReference type="Proteomes" id="UP000565468">
    <property type="component" value="Unassembled WGS sequence"/>
</dbReference>
<evidence type="ECO:0000256" key="1">
    <source>
        <dbReference type="ARBA" id="ARBA00010577"/>
    </source>
</evidence>
<feature type="compositionally biased region" description="Polar residues" evidence="3">
    <location>
        <begin position="159"/>
        <end position="189"/>
    </location>
</feature>
<gene>
    <name evidence="4" type="ORF">HII30_10310</name>
</gene>
<keyword evidence="4" id="KW-0966">Cell projection</keyword>
<feature type="region of interest" description="Disordered" evidence="3">
    <location>
        <begin position="145"/>
        <end position="189"/>
    </location>
</feature>
<protein>
    <submittedName>
        <fullName evidence="4">Flagellar hook capping protein</fullName>
    </submittedName>
</protein>
<reference evidence="4 5" key="1">
    <citation type="submission" date="2020-04" db="EMBL/GenBank/DDBJ databases">
        <title>Paenibacillus algicola sp. nov., a novel marine bacterium producing alginate lyase.</title>
        <authorList>
            <person name="Huang H."/>
        </authorList>
    </citation>
    <scope>NUCLEOTIDE SEQUENCE [LARGE SCALE GENOMIC DNA]</scope>
    <source>
        <strain evidence="4 5">L7-75</strain>
    </source>
</reference>
<organism evidence="4 5">
    <name type="scientific">Paenibacillus lemnae</name>
    <dbReference type="NCBI Taxonomy" id="1330551"/>
    <lineage>
        <taxon>Bacteria</taxon>
        <taxon>Bacillati</taxon>
        <taxon>Bacillota</taxon>
        <taxon>Bacilli</taxon>
        <taxon>Bacillales</taxon>
        <taxon>Paenibacillaceae</taxon>
        <taxon>Paenibacillus</taxon>
    </lineage>
</organism>
<keyword evidence="4" id="KW-0969">Cilium</keyword>
<evidence type="ECO:0000313" key="5">
    <source>
        <dbReference type="Proteomes" id="UP000565468"/>
    </source>
</evidence>
<proteinExistence type="inferred from homology"/>
<evidence type="ECO:0000256" key="2">
    <source>
        <dbReference type="ARBA" id="ARBA00022795"/>
    </source>
</evidence>
<keyword evidence="2" id="KW-1005">Bacterial flagellum biogenesis</keyword>
<dbReference type="RefSeq" id="WP_169504947.1">
    <property type="nucleotide sequence ID" value="NZ_JABBPN010000008.1"/>
</dbReference>
<dbReference type="EMBL" id="JABBPN010000008">
    <property type="protein sequence ID" value="NMO96161.1"/>
    <property type="molecule type" value="Genomic_DNA"/>
</dbReference>
<keyword evidence="4" id="KW-0282">Flagellum</keyword>
<dbReference type="GO" id="GO:0044781">
    <property type="term" value="P:bacterial-type flagellum organization"/>
    <property type="evidence" value="ECO:0007669"/>
    <property type="project" value="UniProtKB-KW"/>
</dbReference>
<evidence type="ECO:0000313" key="4">
    <source>
        <dbReference type="EMBL" id="NMO96161.1"/>
    </source>
</evidence>
<accession>A0A848M7H0</accession>
<dbReference type="InterPro" id="IPR005648">
    <property type="entry name" value="FlgD"/>
</dbReference>
<name>A0A848M7H0_PAELE</name>
<dbReference type="Pfam" id="PF03963">
    <property type="entry name" value="FlgD"/>
    <property type="match status" value="1"/>
</dbReference>
<comment type="caution">
    <text evidence="4">The sequence shown here is derived from an EMBL/GenBank/DDBJ whole genome shotgun (WGS) entry which is preliminary data.</text>
</comment>